<dbReference type="Pfam" id="PF20182">
    <property type="entry name" value="DUF6545"/>
    <property type="match status" value="1"/>
</dbReference>
<reference evidence="4" key="1">
    <citation type="submission" date="2024-05" db="EMBL/GenBank/DDBJ databases">
        <title>30 novel species of actinomycetes from the DSMZ collection.</title>
        <authorList>
            <person name="Nouioui I."/>
        </authorList>
    </citation>
    <scope>NUCLEOTIDE SEQUENCE</scope>
    <source>
        <strain evidence="4">DSM 41014</strain>
    </source>
</reference>
<gene>
    <name evidence="4" type="ORF">RM863_00715</name>
</gene>
<name>A0ABU2UBN8_9ACTN</name>
<feature type="transmembrane region" description="Helical" evidence="2">
    <location>
        <begin position="37"/>
        <end position="60"/>
    </location>
</feature>
<keyword evidence="2" id="KW-1133">Transmembrane helix</keyword>
<dbReference type="RefSeq" id="WP_311633745.1">
    <property type="nucleotide sequence ID" value="NZ_JAVRFF010000001.1"/>
</dbReference>
<feature type="transmembrane region" description="Helical" evidence="2">
    <location>
        <begin position="140"/>
        <end position="159"/>
    </location>
</feature>
<dbReference type="InterPro" id="IPR050039">
    <property type="entry name" value="MAB_1171c-like"/>
</dbReference>
<evidence type="ECO:0000259" key="3">
    <source>
        <dbReference type="Pfam" id="PF20182"/>
    </source>
</evidence>
<feature type="transmembrane region" description="Helical" evidence="2">
    <location>
        <begin position="180"/>
        <end position="206"/>
    </location>
</feature>
<comment type="caution">
    <text evidence="4">The sequence shown here is derived from an EMBL/GenBank/DDBJ whole genome shotgun (WGS) entry which is preliminary data.</text>
</comment>
<protein>
    <submittedName>
        <fullName evidence="4">MAB_1171c family putative transporter</fullName>
    </submittedName>
</protein>
<dbReference type="NCBIfam" id="NF042915">
    <property type="entry name" value="MAB_1171c_fam"/>
    <property type="match status" value="1"/>
</dbReference>
<dbReference type="Proteomes" id="UP001180489">
    <property type="component" value="Unassembled WGS sequence"/>
</dbReference>
<feature type="transmembrane region" description="Helical" evidence="2">
    <location>
        <begin position="218"/>
        <end position="243"/>
    </location>
</feature>
<feature type="transmembrane region" description="Helical" evidence="2">
    <location>
        <begin position="66"/>
        <end position="87"/>
    </location>
</feature>
<sequence>MHIQIFICTYIDLLVCLCAASRIVHVRRAPDDQPLKAITRCTVCIALALVLFHPSVYAWMLTATRGVNVLVACVDCMVAAFWLLRFFHLSAAGPEEDRSQTLAVSCLLLFAAAAAVVWGASPQPLRATPAEWLNRNGGSAALFVLVVSSYIGGVAAMAMRWSLVYSVVTIRRNLRTALRVLSVALVAELCACVLKACAVLTPLAFAVDPEVLGVMNRVWYVTTLFGVWMLVAGVTHPVTVALVGRLSAVFARRAVFHELGPLWRALHDAFPELALPRTSEGWWTRGSWVRQWRARAYYRRVIEIRDGLVRLTPYYALGVERDARAAGEAAGLTGRDLDLHAGAAVVAAALGRRAHGLPADERCAVPDGGGRDLDSDARWLVSLSRALTTFQASGKVPSDPADPRVPAVGSAHD</sequence>
<feature type="domain" description="DUF6545" evidence="3">
    <location>
        <begin position="253"/>
        <end position="388"/>
    </location>
</feature>
<organism evidence="4 5">
    <name type="scientific">Streptomyces hintoniae</name>
    <dbReference type="NCBI Taxonomy" id="3075521"/>
    <lineage>
        <taxon>Bacteria</taxon>
        <taxon>Bacillati</taxon>
        <taxon>Actinomycetota</taxon>
        <taxon>Actinomycetes</taxon>
        <taxon>Kitasatosporales</taxon>
        <taxon>Streptomycetaceae</taxon>
        <taxon>Streptomyces</taxon>
    </lineage>
</organism>
<accession>A0ABU2UBN8</accession>
<evidence type="ECO:0000256" key="2">
    <source>
        <dbReference type="SAM" id="Phobius"/>
    </source>
</evidence>
<evidence type="ECO:0000313" key="4">
    <source>
        <dbReference type="EMBL" id="MDT0470661.1"/>
    </source>
</evidence>
<evidence type="ECO:0000256" key="1">
    <source>
        <dbReference type="SAM" id="MobiDB-lite"/>
    </source>
</evidence>
<feature type="region of interest" description="Disordered" evidence="1">
    <location>
        <begin position="393"/>
        <end position="413"/>
    </location>
</feature>
<keyword evidence="5" id="KW-1185">Reference proteome</keyword>
<dbReference type="InterPro" id="IPR046675">
    <property type="entry name" value="DUF6545"/>
</dbReference>
<dbReference type="EMBL" id="JAVRFF010000001">
    <property type="protein sequence ID" value="MDT0470661.1"/>
    <property type="molecule type" value="Genomic_DNA"/>
</dbReference>
<keyword evidence="2" id="KW-0472">Membrane</keyword>
<evidence type="ECO:0000313" key="5">
    <source>
        <dbReference type="Proteomes" id="UP001180489"/>
    </source>
</evidence>
<feature type="transmembrane region" description="Helical" evidence="2">
    <location>
        <begin position="99"/>
        <end position="120"/>
    </location>
</feature>
<keyword evidence="2" id="KW-0812">Transmembrane</keyword>
<proteinExistence type="predicted"/>